<keyword evidence="1 2" id="KW-0732">Signal</keyword>
<feature type="domain" description="Peptidase S1" evidence="3">
    <location>
        <begin position="225"/>
        <end position="477"/>
    </location>
</feature>
<dbReference type="InterPro" id="IPR043504">
    <property type="entry name" value="Peptidase_S1_PA_chymotrypsin"/>
</dbReference>
<dbReference type="KEGG" id="fbe:FF125_20475"/>
<dbReference type="PROSITE" id="PS50240">
    <property type="entry name" value="TRYPSIN_DOM"/>
    <property type="match status" value="1"/>
</dbReference>
<dbReference type="PANTHER" id="PTHR36234">
    <property type="entry name" value="LYSYL ENDOPEPTIDASE"/>
    <property type="match status" value="1"/>
</dbReference>
<dbReference type="Gene3D" id="2.40.10.10">
    <property type="entry name" value="Trypsin-like serine proteases"/>
    <property type="match status" value="2"/>
</dbReference>
<accession>A0A5B7U156</accession>
<organism evidence="4 5">
    <name type="scientific">Aureibaculum algae</name>
    <dbReference type="NCBI Taxonomy" id="2584122"/>
    <lineage>
        <taxon>Bacteria</taxon>
        <taxon>Pseudomonadati</taxon>
        <taxon>Bacteroidota</taxon>
        <taxon>Flavobacteriia</taxon>
        <taxon>Flavobacteriales</taxon>
        <taxon>Flavobacteriaceae</taxon>
        <taxon>Aureibaculum</taxon>
    </lineage>
</organism>
<feature type="chain" id="PRO_5023010472" evidence="2">
    <location>
        <begin position="32"/>
        <end position="576"/>
    </location>
</feature>
<dbReference type="InterPro" id="IPR009003">
    <property type="entry name" value="Peptidase_S1_PA"/>
</dbReference>
<name>A0A5B7U156_9FLAO</name>
<dbReference type="GO" id="GO:0004252">
    <property type="term" value="F:serine-type endopeptidase activity"/>
    <property type="evidence" value="ECO:0007669"/>
    <property type="project" value="InterPro"/>
</dbReference>
<sequence length="576" mass="63633">MRLFFIPLRKLLYMQKILLSLLLCISALVSAQVTNEGEPVSWSLTNTKTASKLITLPKLDLNQLRTEDLKSDKIKTKPYRIGVSNEVNYGLKSDGIWTDLPNGDRIWQIAFASPEALHLSVNFNSFYLPEGSTIYLYNKDRSDLIGAITSSANNNKNELGTWFVKGDHLFVEYYEPEEVKGQGKLNIGSVIHGYRLADEVQTGYENKSILKINSSGDCNLDVNCDIGSDFEAYKDEIKKSVAFLNMGDGYICSGSLINNAAQDKKPYFLSAEHCLERETDETAANPALFSMRFNWISPNPVCAAITNSTETTDEFTMMGSTLRAQFADSDMLLLELNNPIPTDWDVTFAGWDRTDINPTFEVGIHHPEGDIMKISRDDTGAIKATSDGKDLWLIGGLNDGIGTGDGWELGVTEGGSSGSPLFNQNGHIIGQLYGGNAVCTGTSDNDDFDLYGRLAISWDGGSTAATRLKDWLDPQSNNATTLNSFSNTLAVIDDDFSNNITLYPNPSSGIFKVKIHELTGDLTYEVYNLLGQTLVMNTPITNNTINLNNFSNNIYFIRITETETNNTLVKKVVLSK</sequence>
<evidence type="ECO:0000313" key="5">
    <source>
        <dbReference type="Proteomes" id="UP000306229"/>
    </source>
</evidence>
<proteinExistence type="predicted"/>
<dbReference type="InterPro" id="IPR001254">
    <property type="entry name" value="Trypsin_dom"/>
</dbReference>
<dbReference type="SUPFAM" id="SSF50494">
    <property type="entry name" value="Trypsin-like serine proteases"/>
    <property type="match status" value="1"/>
</dbReference>
<evidence type="ECO:0000259" key="3">
    <source>
        <dbReference type="PROSITE" id="PS50240"/>
    </source>
</evidence>
<dbReference type="Pfam" id="PF18962">
    <property type="entry name" value="Por_Secre_tail"/>
    <property type="match status" value="1"/>
</dbReference>
<evidence type="ECO:0000256" key="2">
    <source>
        <dbReference type="SAM" id="SignalP"/>
    </source>
</evidence>
<protein>
    <submittedName>
        <fullName evidence="4">T9SS type A sorting domain-containing protein</fullName>
    </submittedName>
</protein>
<dbReference type="NCBIfam" id="TIGR04183">
    <property type="entry name" value="Por_Secre_tail"/>
    <property type="match status" value="1"/>
</dbReference>
<evidence type="ECO:0000256" key="1">
    <source>
        <dbReference type="ARBA" id="ARBA00022729"/>
    </source>
</evidence>
<dbReference type="AlphaFoldDB" id="A0A5B7U156"/>
<dbReference type="OrthoDB" id="9342482at2"/>
<dbReference type="Proteomes" id="UP000306229">
    <property type="component" value="Chromosome"/>
</dbReference>
<dbReference type="EMBL" id="CP040749">
    <property type="protein sequence ID" value="QCX40702.1"/>
    <property type="molecule type" value="Genomic_DNA"/>
</dbReference>
<feature type="signal peptide" evidence="2">
    <location>
        <begin position="1"/>
        <end position="31"/>
    </location>
</feature>
<dbReference type="InterPro" id="IPR026444">
    <property type="entry name" value="Secre_tail"/>
</dbReference>
<reference evidence="4 5" key="1">
    <citation type="submission" date="2019-05" db="EMBL/GenBank/DDBJ databases">
        <title>Algicella ahnfeltiae gen. nov., sp. nov., a novel marine bacterium of the family Flavobacteriaceae isolated from a red alga.</title>
        <authorList>
            <person name="Nedashkovskaya O.I."/>
            <person name="Kukhlevskiy A.D."/>
            <person name="Kim S.-G."/>
            <person name="Zhukova N.V."/>
            <person name="Mikhailov V.V."/>
        </authorList>
    </citation>
    <scope>NUCLEOTIDE SEQUENCE [LARGE SCALE GENOMIC DNA]</scope>
    <source>
        <strain evidence="4 5">10Alg115</strain>
    </source>
</reference>
<evidence type="ECO:0000313" key="4">
    <source>
        <dbReference type="EMBL" id="QCX40702.1"/>
    </source>
</evidence>
<dbReference type="GO" id="GO:0006508">
    <property type="term" value="P:proteolysis"/>
    <property type="evidence" value="ECO:0007669"/>
    <property type="project" value="InterPro"/>
</dbReference>
<gene>
    <name evidence="4" type="ORF">FF125_20475</name>
</gene>
<dbReference type="PANTHER" id="PTHR36234:SF5">
    <property type="entry name" value="LYSYL ENDOPEPTIDASE"/>
    <property type="match status" value="1"/>
</dbReference>
<keyword evidence="5" id="KW-1185">Reference proteome</keyword>